<keyword evidence="5 6" id="KW-0472">Membrane</keyword>
<dbReference type="PIRSF" id="PIRSF006483">
    <property type="entry name" value="Membrane_protein_YitT"/>
    <property type="match status" value="1"/>
</dbReference>
<dbReference type="AlphaFoldDB" id="A0A1I2NPE6"/>
<dbReference type="EMBL" id="FOOE01000023">
    <property type="protein sequence ID" value="SFG05732.1"/>
    <property type="molecule type" value="Genomic_DNA"/>
</dbReference>
<dbReference type="Proteomes" id="UP000182135">
    <property type="component" value="Unassembled WGS sequence"/>
</dbReference>
<evidence type="ECO:0000256" key="1">
    <source>
        <dbReference type="ARBA" id="ARBA00004651"/>
    </source>
</evidence>
<reference evidence="9 10" key="1">
    <citation type="submission" date="2016-10" db="EMBL/GenBank/DDBJ databases">
        <authorList>
            <person name="de Groot N.N."/>
        </authorList>
    </citation>
    <scope>NUCLEOTIDE SEQUENCE [LARGE SCALE GENOMIC DNA]</scope>
    <source>
        <strain evidence="9 10">NLAE-zl-G419</strain>
    </source>
</reference>
<keyword evidence="2" id="KW-1003">Cell membrane</keyword>
<evidence type="ECO:0000256" key="4">
    <source>
        <dbReference type="ARBA" id="ARBA00022989"/>
    </source>
</evidence>
<keyword evidence="4 6" id="KW-1133">Transmembrane helix</keyword>
<dbReference type="EMBL" id="QAMZ01000029">
    <property type="protein sequence ID" value="PWL53967.1"/>
    <property type="molecule type" value="Genomic_DNA"/>
</dbReference>
<dbReference type="Gene3D" id="3.30.70.120">
    <property type="match status" value="1"/>
</dbReference>
<dbReference type="GeneID" id="90543418"/>
<dbReference type="eggNOG" id="COG1284">
    <property type="taxonomic scope" value="Bacteria"/>
</dbReference>
<dbReference type="Pfam" id="PF10035">
    <property type="entry name" value="DUF2179"/>
    <property type="match status" value="1"/>
</dbReference>
<gene>
    <name evidence="8" type="ORF">DBY38_06105</name>
    <name evidence="9" type="ORF">SAMN04487885_12341</name>
</gene>
<accession>A0A1I2NPE6</accession>
<sequence length="285" mass="31331">MKDLIKNRSFLLDISIIFLGTLIASLGINLFLSHAQLLSGGATGIALIIEYISGFPSGISLFFLNIPLFVLSYKKLDRYFTLYSAIGMLSLSVSLMITKPLSSLININDILLYCLYGGALCGLGYGLIFLRNGSVGGSDIIAMIIRKKNSNFNIGTIGFGINILIVILGAIIFGMPRALYTLISMCIQSIVLDKVIKGFSTKKLMLILTDEEDKIIDFIMSDLHLSVTSLKSTGEFTHENRKMLYCVVTSRQMIALKNEILKKDPKAFFNILDIAEVKGGGFKNI</sequence>
<name>A0A1I2NPE6_9CLOT</name>
<dbReference type="RefSeq" id="WP_027638820.1">
    <property type="nucleotide sequence ID" value="NZ_BAAACD010000023.1"/>
</dbReference>
<evidence type="ECO:0000313" key="8">
    <source>
        <dbReference type="EMBL" id="PWL53967.1"/>
    </source>
</evidence>
<evidence type="ECO:0000256" key="2">
    <source>
        <dbReference type="ARBA" id="ARBA00022475"/>
    </source>
</evidence>
<dbReference type="OrthoDB" id="3180973at2"/>
<feature type="transmembrane region" description="Helical" evidence="6">
    <location>
        <begin position="44"/>
        <end position="68"/>
    </location>
</feature>
<evidence type="ECO:0000313" key="10">
    <source>
        <dbReference type="Proteomes" id="UP000182135"/>
    </source>
</evidence>
<proteinExistence type="predicted"/>
<evidence type="ECO:0000256" key="3">
    <source>
        <dbReference type="ARBA" id="ARBA00022692"/>
    </source>
</evidence>
<dbReference type="GO" id="GO:0005886">
    <property type="term" value="C:plasma membrane"/>
    <property type="evidence" value="ECO:0007669"/>
    <property type="project" value="UniProtKB-SubCell"/>
</dbReference>
<keyword evidence="3 6" id="KW-0812">Transmembrane</keyword>
<comment type="subcellular location">
    <subcellularLocation>
        <location evidence="1">Cell membrane</location>
        <topology evidence="1">Multi-pass membrane protein</topology>
    </subcellularLocation>
</comment>
<dbReference type="PANTHER" id="PTHR33545:SF5">
    <property type="entry name" value="UPF0750 MEMBRANE PROTEIN YITT"/>
    <property type="match status" value="1"/>
</dbReference>
<dbReference type="Pfam" id="PF02588">
    <property type="entry name" value="YitT_membrane"/>
    <property type="match status" value="1"/>
</dbReference>
<dbReference type="STRING" id="1529.SAMN04487885_12341"/>
<dbReference type="CDD" id="cd16380">
    <property type="entry name" value="YitT_C"/>
    <property type="match status" value="1"/>
</dbReference>
<feature type="domain" description="DUF2179" evidence="7">
    <location>
        <begin position="226"/>
        <end position="279"/>
    </location>
</feature>
<reference evidence="8 11" key="2">
    <citation type="submission" date="2018-03" db="EMBL/GenBank/DDBJ databases">
        <title>The uncultured portion of the human microbiome is neutrally assembled.</title>
        <authorList>
            <person name="Jeraldo P."/>
            <person name="Boardman L."/>
            <person name="White B.A."/>
            <person name="Nelson H."/>
            <person name="Goldenfeld N."/>
            <person name="Chia N."/>
        </authorList>
    </citation>
    <scope>NUCLEOTIDE SEQUENCE [LARGE SCALE GENOMIC DNA]</scope>
    <source>
        <strain evidence="8">CIM:MAG 903</strain>
    </source>
</reference>
<keyword evidence="10" id="KW-1185">Reference proteome</keyword>
<dbReference type="Proteomes" id="UP000246114">
    <property type="component" value="Unassembled WGS sequence"/>
</dbReference>
<dbReference type="InterPro" id="IPR015867">
    <property type="entry name" value="N-reg_PII/ATP_PRibTrfase_C"/>
</dbReference>
<evidence type="ECO:0000256" key="6">
    <source>
        <dbReference type="SAM" id="Phobius"/>
    </source>
</evidence>
<dbReference type="InterPro" id="IPR003740">
    <property type="entry name" value="YitT"/>
</dbReference>
<evidence type="ECO:0000313" key="9">
    <source>
        <dbReference type="EMBL" id="SFG05732.1"/>
    </source>
</evidence>
<dbReference type="InterPro" id="IPR051461">
    <property type="entry name" value="UPF0750_membrane"/>
</dbReference>
<feature type="transmembrane region" description="Helical" evidence="6">
    <location>
        <begin position="12"/>
        <end position="32"/>
    </location>
</feature>
<feature type="transmembrane region" description="Helical" evidence="6">
    <location>
        <begin position="151"/>
        <end position="172"/>
    </location>
</feature>
<dbReference type="InterPro" id="IPR019264">
    <property type="entry name" value="DUF2179"/>
</dbReference>
<feature type="transmembrane region" description="Helical" evidence="6">
    <location>
        <begin position="80"/>
        <end position="98"/>
    </location>
</feature>
<evidence type="ECO:0000313" key="11">
    <source>
        <dbReference type="Proteomes" id="UP000246114"/>
    </source>
</evidence>
<evidence type="ECO:0000256" key="5">
    <source>
        <dbReference type="ARBA" id="ARBA00023136"/>
    </source>
</evidence>
<evidence type="ECO:0000259" key="7">
    <source>
        <dbReference type="Pfam" id="PF10035"/>
    </source>
</evidence>
<dbReference type="PANTHER" id="PTHR33545">
    <property type="entry name" value="UPF0750 MEMBRANE PROTEIN YITT-RELATED"/>
    <property type="match status" value="1"/>
</dbReference>
<feature type="transmembrane region" description="Helical" evidence="6">
    <location>
        <begin position="110"/>
        <end position="130"/>
    </location>
</feature>
<protein>
    <submittedName>
        <fullName evidence="8">YitT family protein</fullName>
    </submittedName>
</protein>
<organism evidence="9 10">
    <name type="scientific">Clostridium cadaveris</name>
    <dbReference type="NCBI Taxonomy" id="1529"/>
    <lineage>
        <taxon>Bacteria</taxon>
        <taxon>Bacillati</taxon>
        <taxon>Bacillota</taxon>
        <taxon>Clostridia</taxon>
        <taxon>Eubacteriales</taxon>
        <taxon>Clostridiaceae</taxon>
        <taxon>Clostridium</taxon>
    </lineage>
</organism>